<dbReference type="PANTHER" id="PTHR24232:SF85">
    <property type="entry name" value="G-PROTEIN COUPLED RECEPTOR 4"/>
    <property type="match status" value="1"/>
</dbReference>
<evidence type="ECO:0000259" key="11">
    <source>
        <dbReference type="PROSITE" id="PS50262"/>
    </source>
</evidence>
<dbReference type="PROSITE" id="PS00237">
    <property type="entry name" value="G_PROTEIN_RECEP_F1_1"/>
    <property type="match status" value="1"/>
</dbReference>
<dbReference type="GO" id="GO:0035025">
    <property type="term" value="P:positive regulation of Rho protein signal transduction"/>
    <property type="evidence" value="ECO:0007669"/>
    <property type="project" value="TreeGrafter"/>
</dbReference>
<proteinExistence type="inferred from homology"/>
<dbReference type="PANTHER" id="PTHR24232">
    <property type="entry name" value="G-PROTEIN COUPLED RECEPTOR"/>
    <property type="match status" value="1"/>
</dbReference>
<dbReference type="Proteomes" id="UP000242638">
    <property type="component" value="Unassembled WGS sequence"/>
</dbReference>
<evidence type="ECO:0000256" key="5">
    <source>
        <dbReference type="ARBA" id="ARBA00023136"/>
    </source>
</evidence>
<evidence type="ECO:0000256" key="1">
    <source>
        <dbReference type="ARBA" id="ARBA00004141"/>
    </source>
</evidence>
<dbReference type="OMA" id="ASICYCK"/>
<keyword evidence="8 9" id="KW-0807">Transducer</keyword>
<evidence type="ECO:0000256" key="10">
    <source>
        <dbReference type="SAM" id="Phobius"/>
    </source>
</evidence>
<dbReference type="InterPro" id="IPR017452">
    <property type="entry name" value="GPCR_Rhodpsn_7TM"/>
</dbReference>
<evidence type="ECO:0000256" key="2">
    <source>
        <dbReference type="ARBA" id="ARBA00022692"/>
    </source>
</evidence>
<comment type="subcellular location">
    <subcellularLocation>
        <location evidence="1">Membrane</location>
        <topology evidence="1">Multi-pass membrane protein</topology>
    </subcellularLocation>
</comment>
<dbReference type="GO" id="GO:0004930">
    <property type="term" value="F:G protein-coupled receptor activity"/>
    <property type="evidence" value="ECO:0007669"/>
    <property type="project" value="UniProtKB-KW"/>
</dbReference>
<feature type="transmembrane region" description="Helical" evidence="10">
    <location>
        <begin position="217"/>
        <end position="239"/>
    </location>
</feature>
<dbReference type="AlphaFoldDB" id="A0A3P9MVZ8"/>
<evidence type="ECO:0000256" key="7">
    <source>
        <dbReference type="ARBA" id="ARBA00023180"/>
    </source>
</evidence>
<keyword evidence="6 9" id="KW-0675">Receptor</keyword>
<reference evidence="13" key="1">
    <citation type="submission" date="2013-11" db="EMBL/GenBank/DDBJ databases">
        <title>The genomic landscape of the Guanapo guppy.</title>
        <authorList>
            <person name="Kuenstner A."/>
            <person name="Dreyer C."/>
        </authorList>
    </citation>
    <scope>NUCLEOTIDE SEQUENCE</scope>
    <source>
        <strain evidence="13">Guanapo</strain>
    </source>
</reference>
<dbReference type="SUPFAM" id="SSF81321">
    <property type="entry name" value="Family A G protein-coupled receptor-like"/>
    <property type="match status" value="1"/>
</dbReference>
<dbReference type="GO" id="GO:0005886">
    <property type="term" value="C:plasma membrane"/>
    <property type="evidence" value="ECO:0007669"/>
    <property type="project" value="TreeGrafter"/>
</dbReference>
<organism evidence="12 13">
    <name type="scientific">Poecilia reticulata</name>
    <name type="common">Guppy</name>
    <name type="synonym">Acanthophacelus reticulatus</name>
    <dbReference type="NCBI Taxonomy" id="8081"/>
    <lineage>
        <taxon>Eukaryota</taxon>
        <taxon>Metazoa</taxon>
        <taxon>Chordata</taxon>
        <taxon>Craniata</taxon>
        <taxon>Vertebrata</taxon>
        <taxon>Euteleostomi</taxon>
        <taxon>Actinopterygii</taxon>
        <taxon>Neopterygii</taxon>
        <taxon>Teleostei</taxon>
        <taxon>Neoteleostei</taxon>
        <taxon>Acanthomorphata</taxon>
        <taxon>Ovalentaria</taxon>
        <taxon>Atherinomorphae</taxon>
        <taxon>Cyprinodontiformes</taxon>
        <taxon>Poeciliidae</taxon>
        <taxon>Poeciliinae</taxon>
        <taxon>Poecilia</taxon>
    </lineage>
</organism>
<dbReference type="GeneTree" id="ENSGT00940000164014"/>
<feature type="transmembrane region" description="Helical" evidence="10">
    <location>
        <begin position="108"/>
        <end position="128"/>
    </location>
</feature>
<keyword evidence="2 9" id="KW-0812">Transmembrane</keyword>
<dbReference type="Gene3D" id="1.20.1070.10">
    <property type="entry name" value="Rhodopsin 7-helix transmembrane proteins"/>
    <property type="match status" value="1"/>
</dbReference>
<dbReference type="Pfam" id="PF00001">
    <property type="entry name" value="7tm_1"/>
    <property type="match status" value="1"/>
</dbReference>
<feature type="transmembrane region" description="Helical" evidence="10">
    <location>
        <begin position="251"/>
        <end position="274"/>
    </location>
</feature>
<comment type="similarity">
    <text evidence="9">Belongs to the G-protein coupled receptor 1 family.</text>
</comment>
<reference evidence="12" key="2">
    <citation type="submission" date="2025-08" db="UniProtKB">
        <authorList>
            <consortium name="Ensembl"/>
        </authorList>
    </citation>
    <scope>IDENTIFICATION</scope>
    <source>
        <strain evidence="12">Guanapo</strain>
    </source>
</reference>
<dbReference type="GO" id="GO:0007200">
    <property type="term" value="P:phospholipase C-activating G protein-coupled receptor signaling pathway"/>
    <property type="evidence" value="ECO:0007669"/>
    <property type="project" value="TreeGrafter"/>
</dbReference>
<reference evidence="12" key="3">
    <citation type="submission" date="2025-09" db="UniProtKB">
        <authorList>
            <consortium name="Ensembl"/>
        </authorList>
    </citation>
    <scope>IDENTIFICATION</scope>
    <source>
        <strain evidence="12">Guanapo</strain>
    </source>
</reference>
<evidence type="ECO:0000256" key="8">
    <source>
        <dbReference type="ARBA" id="ARBA00023224"/>
    </source>
</evidence>
<evidence type="ECO:0000313" key="12">
    <source>
        <dbReference type="Ensembl" id="ENSPREP00000001449.1"/>
    </source>
</evidence>
<feature type="transmembrane region" description="Helical" evidence="10">
    <location>
        <begin position="38"/>
        <end position="66"/>
    </location>
</feature>
<keyword evidence="13" id="KW-1185">Reference proteome</keyword>
<evidence type="ECO:0000256" key="9">
    <source>
        <dbReference type="RuleBase" id="RU000688"/>
    </source>
</evidence>
<name>A0A3P9MVZ8_POERE</name>
<keyword evidence="5 10" id="KW-0472">Membrane</keyword>
<dbReference type="InterPro" id="IPR000276">
    <property type="entry name" value="GPCR_Rhodpsn"/>
</dbReference>
<feature type="transmembrane region" description="Helical" evidence="10">
    <location>
        <begin position="149"/>
        <end position="170"/>
    </location>
</feature>
<evidence type="ECO:0000256" key="4">
    <source>
        <dbReference type="ARBA" id="ARBA00023040"/>
    </source>
</evidence>
<feature type="transmembrane region" description="Helical" evidence="10">
    <location>
        <begin position="176"/>
        <end position="196"/>
    </location>
</feature>
<keyword evidence="4 9" id="KW-0297">G-protein coupled receptor</keyword>
<protein>
    <recommendedName>
        <fullName evidence="11">G-protein coupled receptors family 1 profile domain-containing protein</fullName>
    </recommendedName>
</protein>
<evidence type="ECO:0000313" key="13">
    <source>
        <dbReference type="Proteomes" id="UP000242638"/>
    </source>
</evidence>
<dbReference type="PRINTS" id="PR00237">
    <property type="entry name" value="GPCRRHODOPSN"/>
</dbReference>
<feature type="domain" description="G-protein coupled receptors family 1 profile" evidence="11">
    <location>
        <begin position="57"/>
        <end position="272"/>
    </location>
</feature>
<keyword evidence="7" id="KW-0325">Glycoprotein</keyword>
<evidence type="ECO:0000256" key="6">
    <source>
        <dbReference type="ARBA" id="ARBA00023170"/>
    </source>
</evidence>
<keyword evidence="3 10" id="KW-1133">Transmembrane helix</keyword>
<dbReference type="PROSITE" id="PS50262">
    <property type="entry name" value="G_PROTEIN_RECEP_F1_2"/>
    <property type="match status" value="1"/>
</dbReference>
<dbReference type="Ensembl" id="ENSPRET00000001490.1">
    <property type="protein sequence ID" value="ENSPREP00000001449.1"/>
    <property type="gene ID" value="ENSPREG00000001079.1"/>
</dbReference>
<accession>A0A3P9MVZ8</accession>
<evidence type="ECO:0000256" key="3">
    <source>
        <dbReference type="ARBA" id="ARBA00022989"/>
    </source>
</evidence>
<sequence>MEELNSNTTGGNGFNNSNMDGNYSYYYNNNTLYGDDSWFFVLINLLNRITIGIELPLILIVMIAVFSQVKKGQDAPVYVINLLASDVIQLCCRIPLNLVNPSGSTDIFMTISYYAFIVSVGFMVCISCERYLVVAKPLWYRFRRNIKTYVVVSIVVWILPAVFALLTYLINNFLIGLIFLIVFLLLPFPFFIFFLVGTIKTLSGAHRVQADEKRRIVAIQVVVLIIYTLLYLPIIILLLEGGRVFDTKFGIFSAAVSFFCVFFSPLADTTLYLLSQKSFMDKILASICYCKTSHNLESRSTDYESRTATNTETV</sequence>